<dbReference type="EMBL" id="LKAM01000017">
    <property type="protein sequence ID" value="KUM45600.1"/>
    <property type="molecule type" value="Genomic_DNA"/>
</dbReference>
<accession>A0A101LUJ1</accession>
<name>A0A101LUJ1_PICGL</name>
<geneLocation type="mitochondrion" evidence="1"/>
<protein>
    <submittedName>
        <fullName evidence="1">Uncharacterized protein</fullName>
    </submittedName>
</protein>
<comment type="caution">
    <text evidence="1">The sequence shown here is derived from an EMBL/GenBank/DDBJ whole genome shotgun (WGS) entry which is preliminary data.</text>
</comment>
<organism evidence="1">
    <name type="scientific">Picea glauca</name>
    <name type="common">White spruce</name>
    <name type="synonym">Pinus glauca</name>
    <dbReference type="NCBI Taxonomy" id="3330"/>
    <lineage>
        <taxon>Eukaryota</taxon>
        <taxon>Viridiplantae</taxon>
        <taxon>Streptophyta</taxon>
        <taxon>Embryophyta</taxon>
        <taxon>Tracheophyta</taxon>
        <taxon>Spermatophyta</taxon>
        <taxon>Pinopsida</taxon>
        <taxon>Pinidae</taxon>
        <taxon>Conifers I</taxon>
        <taxon>Pinales</taxon>
        <taxon>Pinaceae</taxon>
        <taxon>Picea</taxon>
    </lineage>
</organism>
<evidence type="ECO:0000313" key="1">
    <source>
        <dbReference type="EMBL" id="KUM45600.1"/>
    </source>
</evidence>
<dbReference type="AlphaFoldDB" id="A0A101LUJ1"/>
<gene>
    <name evidence="1" type="ORF">ABT39_MTgene2436</name>
</gene>
<reference evidence="1" key="1">
    <citation type="journal article" date="2015" name="Genome Biol. Evol.">
        <title>Organellar Genomes of White Spruce (Picea glauca): Assembly and Annotation.</title>
        <authorList>
            <person name="Jackman S.D."/>
            <person name="Warren R.L."/>
            <person name="Gibb E.A."/>
            <person name="Vandervalk B.P."/>
            <person name="Mohamadi H."/>
            <person name="Chu J."/>
            <person name="Raymond A."/>
            <person name="Pleasance S."/>
            <person name="Coope R."/>
            <person name="Wildung M.R."/>
            <person name="Ritland C.E."/>
            <person name="Bousquet J."/>
            <person name="Jones S.J."/>
            <person name="Bohlmann J."/>
            <person name="Birol I."/>
        </authorList>
    </citation>
    <scope>NUCLEOTIDE SEQUENCE [LARGE SCALE GENOMIC DNA]</scope>
    <source>
        <tissue evidence="1">Flushing bud</tissue>
    </source>
</reference>
<sequence>MPIKMNIEHLHRIHIHIHLGGCCYVWLAGGYDRRFSQQCRLPLWGCPVGSLCGALSLCSFPSRGCMWHVIKVSWVSWGGFLLPSRPVLMWSFSLAVEGVKVIPALIENIYEMAYLSKEKIHF</sequence>
<proteinExistence type="predicted"/>
<keyword evidence="1" id="KW-0496">Mitochondrion</keyword>